<sequence>MVEGFVQVLARSGVHDDLPYRRHLNIGTFRFRHAHRSRCHPSRSSDPIVFLRHPRSAVPHICCAHWFTQRHLSDILTKEQPYTEWKDRATCHVDQTVIQGVRSARIVTHFPIARG</sequence>
<keyword evidence="2" id="KW-1185">Reference proteome</keyword>
<dbReference type="AlphaFoldDB" id="A0A369JWL9"/>
<evidence type="ECO:0000313" key="2">
    <source>
        <dbReference type="Proteomes" id="UP000076154"/>
    </source>
</evidence>
<name>A0A369JWL9_HYPMA</name>
<organism evidence="1 2">
    <name type="scientific">Hypsizygus marmoreus</name>
    <name type="common">White beech mushroom</name>
    <name type="synonym">Agaricus marmoreus</name>
    <dbReference type="NCBI Taxonomy" id="39966"/>
    <lineage>
        <taxon>Eukaryota</taxon>
        <taxon>Fungi</taxon>
        <taxon>Dikarya</taxon>
        <taxon>Basidiomycota</taxon>
        <taxon>Agaricomycotina</taxon>
        <taxon>Agaricomycetes</taxon>
        <taxon>Agaricomycetidae</taxon>
        <taxon>Agaricales</taxon>
        <taxon>Tricholomatineae</taxon>
        <taxon>Lyophyllaceae</taxon>
        <taxon>Hypsizygus</taxon>
    </lineage>
</organism>
<accession>A0A369JWL9</accession>
<proteinExistence type="predicted"/>
<gene>
    <name evidence="1" type="ORF">Hypma_009955</name>
</gene>
<dbReference type="Proteomes" id="UP000076154">
    <property type="component" value="Unassembled WGS sequence"/>
</dbReference>
<comment type="caution">
    <text evidence="1">The sequence shown here is derived from an EMBL/GenBank/DDBJ whole genome shotgun (WGS) entry which is preliminary data.</text>
</comment>
<evidence type="ECO:0000313" key="1">
    <source>
        <dbReference type="EMBL" id="RDB23106.1"/>
    </source>
</evidence>
<dbReference type="EMBL" id="LUEZ02000048">
    <property type="protein sequence ID" value="RDB23106.1"/>
    <property type="molecule type" value="Genomic_DNA"/>
</dbReference>
<dbReference type="InParanoid" id="A0A369JWL9"/>
<reference evidence="1" key="1">
    <citation type="submission" date="2018-04" db="EMBL/GenBank/DDBJ databases">
        <title>Whole genome sequencing of Hypsizygus marmoreus.</title>
        <authorList>
            <person name="Choi I.-G."/>
            <person name="Min B."/>
            <person name="Kim J.-G."/>
            <person name="Kim S."/>
            <person name="Oh Y.-L."/>
            <person name="Kong W.-S."/>
            <person name="Park H."/>
            <person name="Jeong J."/>
            <person name="Song E.-S."/>
        </authorList>
    </citation>
    <scope>NUCLEOTIDE SEQUENCE [LARGE SCALE GENOMIC DNA]</scope>
    <source>
        <strain evidence="1">51987-8</strain>
    </source>
</reference>
<protein>
    <submittedName>
        <fullName evidence="1">Uncharacterized protein</fullName>
    </submittedName>
</protein>